<evidence type="ECO:0008006" key="4">
    <source>
        <dbReference type="Google" id="ProtNLM"/>
    </source>
</evidence>
<sequence>MVDDDDDDDDDDGEVAHPSPIPVCLATTYTETILDCVSGSWTNEAQAQWDHRWQKWFELRAEALSRLSLDAIIREGPESFTTPQHFPDTAINLSVLTISNLPEKDSRHIMSSPALKRFLETQSLSTLQLLTTSGRHNHAFTEGSILRNKYKFSESLPSSWLSPSISDRLRTLSLFAHDYWGWCPKMDFRALSRGPNDTGGLPNLRTLALGRYVFSHQWQVDWIAQVGSDNGRGGLQELYLDDCPIMWRGRVHGPVDSEGFPQEEVMTSKVVHPNSWNTVTVDVDLRWSSVLEEWRQRMQSLKVFRMGLGDWDGASSTHVAMARTASRARAVEGAYMLEKHRNGDTCHVNYDRYSMEDCRKHGQEIIRDGVGLNQKRQCVLQYVHFEIALGISTWVERDFKWELTKDFEDGLQQYEAAMRQDEAALDSFTAALECHTGHPRQ</sequence>
<dbReference type="Proteomes" id="UP001583177">
    <property type="component" value="Unassembled WGS sequence"/>
</dbReference>
<protein>
    <recommendedName>
        <fullName evidence="4">F-box domain-containing protein</fullName>
    </recommendedName>
</protein>
<gene>
    <name evidence="2" type="ORF">Daus18300_004852</name>
</gene>
<feature type="compositionally biased region" description="Acidic residues" evidence="1">
    <location>
        <begin position="1"/>
        <end position="13"/>
    </location>
</feature>
<feature type="region of interest" description="Disordered" evidence="1">
    <location>
        <begin position="1"/>
        <end position="20"/>
    </location>
</feature>
<organism evidence="2 3">
    <name type="scientific">Diaporthe australafricana</name>
    <dbReference type="NCBI Taxonomy" id="127596"/>
    <lineage>
        <taxon>Eukaryota</taxon>
        <taxon>Fungi</taxon>
        <taxon>Dikarya</taxon>
        <taxon>Ascomycota</taxon>
        <taxon>Pezizomycotina</taxon>
        <taxon>Sordariomycetes</taxon>
        <taxon>Sordariomycetidae</taxon>
        <taxon>Diaporthales</taxon>
        <taxon>Diaporthaceae</taxon>
        <taxon>Diaporthe</taxon>
    </lineage>
</organism>
<proteinExistence type="predicted"/>
<evidence type="ECO:0000313" key="2">
    <source>
        <dbReference type="EMBL" id="KAL1871107.1"/>
    </source>
</evidence>
<evidence type="ECO:0000256" key="1">
    <source>
        <dbReference type="SAM" id="MobiDB-lite"/>
    </source>
</evidence>
<accession>A0ABR3X610</accession>
<comment type="caution">
    <text evidence="2">The sequence shown here is derived from an EMBL/GenBank/DDBJ whole genome shotgun (WGS) entry which is preliminary data.</text>
</comment>
<dbReference type="PANTHER" id="PTHR42057">
    <property type="entry name" value="F-BOX DOMAIN PROTEIN (AFU_ORTHOLOGUE AFUA_4G00200)"/>
    <property type="match status" value="1"/>
</dbReference>
<name>A0ABR3X610_9PEZI</name>
<keyword evidence="3" id="KW-1185">Reference proteome</keyword>
<dbReference type="PANTHER" id="PTHR42057:SF2">
    <property type="entry name" value="F-BOX DOMAIN PROTEIN (AFU_ORTHOLOGUE AFUA_4G00200)-RELATED"/>
    <property type="match status" value="1"/>
</dbReference>
<evidence type="ECO:0000313" key="3">
    <source>
        <dbReference type="Proteomes" id="UP001583177"/>
    </source>
</evidence>
<dbReference type="EMBL" id="JAWRVE010000034">
    <property type="protein sequence ID" value="KAL1871107.1"/>
    <property type="molecule type" value="Genomic_DNA"/>
</dbReference>
<reference evidence="2 3" key="1">
    <citation type="journal article" date="2024" name="IMA Fungus">
        <title>IMA Genome - F19 : A genome assembly and annotation guide to empower mycologists, including annotated draft genome sequences of Ceratocystis pirilliformis, Diaporthe australafricana, Fusarium ophioides, Paecilomyces lecythidis, and Sporothrix stenoceras.</title>
        <authorList>
            <person name="Aylward J."/>
            <person name="Wilson A.M."/>
            <person name="Visagie C.M."/>
            <person name="Spraker J."/>
            <person name="Barnes I."/>
            <person name="Buitendag C."/>
            <person name="Ceriani C."/>
            <person name="Del Mar Angel L."/>
            <person name="du Plessis D."/>
            <person name="Fuchs T."/>
            <person name="Gasser K."/>
            <person name="Kramer D."/>
            <person name="Li W."/>
            <person name="Munsamy K."/>
            <person name="Piso A."/>
            <person name="Price J.L."/>
            <person name="Sonnekus B."/>
            <person name="Thomas C."/>
            <person name="van der Nest A."/>
            <person name="van Dijk A."/>
            <person name="van Heerden A."/>
            <person name="van Vuuren N."/>
            <person name="Yilmaz N."/>
            <person name="Duong T.A."/>
            <person name="van der Merwe N.A."/>
            <person name="Wingfield M.J."/>
            <person name="Wingfield B.D."/>
        </authorList>
    </citation>
    <scope>NUCLEOTIDE SEQUENCE [LARGE SCALE GENOMIC DNA]</scope>
    <source>
        <strain evidence="2 3">CMW 18300</strain>
    </source>
</reference>